<comment type="caution">
    <text evidence="2">The sequence shown here is derived from an EMBL/GenBank/DDBJ whole genome shotgun (WGS) entry which is preliminary data.</text>
</comment>
<feature type="region of interest" description="Disordered" evidence="1">
    <location>
        <begin position="1"/>
        <end position="99"/>
    </location>
</feature>
<proteinExistence type="predicted"/>
<dbReference type="Pfam" id="PF13671">
    <property type="entry name" value="AAA_33"/>
    <property type="match status" value="1"/>
</dbReference>
<dbReference type="InterPro" id="IPR027417">
    <property type="entry name" value="P-loop_NTPase"/>
</dbReference>
<dbReference type="PANTHER" id="PTHR37807">
    <property type="entry name" value="OS07G0160300 PROTEIN"/>
    <property type="match status" value="1"/>
</dbReference>
<name>A0A4V6N486_9ACTN</name>
<sequence>MADDRQARRPGVVPRSPAVLARTLRHAVRGRGTGLRVRRDRSRRTDGRAAHRRRRRHDPDRSRPSPPRSRAGRHDRPRARRPTPLRHDRLPGRLRRRPPSLQVARLDHAHAPRRRPHLANVVTVKQIIAFTGLPGTGKSTLAEQLATETGVPAFAGDWLLGALRPHGVLGGLDRPAFLAMYYDLLGTLAERQLMLGQSAILDCLVNEEIAERWGELAARYDGQLRIVECVCSDEGEHRRRLEGRRRGIPGWHEVGWDHVLRMRSEYPQLESARLTVDAMETVERNLGLVRTFLRHS</sequence>
<feature type="compositionally biased region" description="Basic residues" evidence="1">
    <location>
        <begin position="70"/>
        <end position="84"/>
    </location>
</feature>
<evidence type="ECO:0008006" key="4">
    <source>
        <dbReference type="Google" id="ProtNLM"/>
    </source>
</evidence>
<accession>A0A4V6N486</accession>
<gene>
    <name evidence="2" type="ORF">E0H92_18240</name>
</gene>
<evidence type="ECO:0000313" key="2">
    <source>
        <dbReference type="EMBL" id="TCC38372.1"/>
    </source>
</evidence>
<dbReference type="AlphaFoldDB" id="A0A4V6N486"/>
<dbReference type="Proteomes" id="UP000294225">
    <property type="component" value="Unassembled WGS sequence"/>
</dbReference>
<dbReference type="EMBL" id="SJKC01000002">
    <property type="protein sequence ID" value="TCC38372.1"/>
    <property type="molecule type" value="Genomic_DNA"/>
</dbReference>
<dbReference type="Gene3D" id="3.40.50.300">
    <property type="entry name" value="P-loop containing nucleotide triphosphate hydrolases"/>
    <property type="match status" value="1"/>
</dbReference>
<protein>
    <recommendedName>
        <fullName evidence="4">AAA family ATPase</fullName>
    </recommendedName>
</protein>
<reference evidence="2 3" key="1">
    <citation type="submission" date="2019-02" db="EMBL/GenBank/DDBJ databases">
        <title>Kribbella capetownensis sp. nov. and Kribbella speibonae sp. nov., isolated from soil.</title>
        <authorList>
            <person name="Curtis S.M."/>
            <person name="Norton I."/>
            <person name="Everest G.J."/>
            <person name="Meyers P.R."/>
        </authorList>
    </citation>
    <scope>NUCLEOTIDE SEQUENCE [LARGE SCALE GENOMIC DNA]</scope>
    <source>
        <strain evidence="2 3">YM55</strain>
    </source>
</reference>
<dbReference type="SUPFAM" id="SSF52540">
    <property type="entry name" value="P-loop containing nucleoside triphosphate hydrolases"/>
    <property type="match status" value="1"/>
</dbReference>
<dbReference type="PANTHER" id="PTHR37807:SF3">
    <property type="entry name" value="OS07G0160300 PROTEIN"/>
    <property type="match status" value="1"/>
</dbReference>
<organism evidence="2 3">
    <name type="scientific">Kribbella speibonae</name>
    <dbReference type="NCBI Taxonomy" id="1572660"/>
    <lineage>
        <taxon>Bacteria</taxon>
        <taxon>Bacillati</taxon>
        <taxon>Actinomycetota</taxon>
        <taxon>Actinomycetes</taxon>
        <taxon>Propionibacteriales</taxon>
        <taxon>Kribbellaceae</taxon>
        <taxon>Kribbella</taxon>
    </lineage>
</organism>
<evidence type="ECO:0000256" key="1">
    <source>
        <dbReference type="SAM" id="MobiDB-lite"/>
    </source>
</evidence>
<evidence type="ECO:0000313" key="3">
    <source>
        <dbReference type="Proteomes" id="UP000294225"/>
    </source>
</evidence>